<proteinExistence type="predicted"/>
<feature type="domain" description="C2H2-type" evidence="6">
    <location>
        <begin position="339"/>
        <end position="370"/>
    </location>
</feature>
<feature type="domain" description="C2H2-type" evidence="6">
    <location>
        <begin position="563"/>
        <end position="591"/>
    </location>
</feature>
<dbReference type="PROSITE" id="PS00028">
    <property type="entry name" value="ZINC_FINGER_C2H2_1"/>
    <property type="match status" value="7"/>
</dbReference>
<feature type="domain" description="C2H2-type" evidence="6">
    <location>
        <begin position="312"/>
        <end position="339"/>
    </location>
</feature>
<keyword evidence="2" id="KW-0677">Repeat</keyword>
<feature type="domain" description="C2H2-type" evidence="6">
    <location>
        <begin position="531"/>
        <end position="559"/>
    </location>
</feature>
<dbReference type="Gene3D" id="3.30.160.60">
    <property type="entry name" value="Classic Zinc Finger"/>
    <property type="match status" value="6"/>
</dbReference>
<dbReference type="Pfam" id="PF12874">
    <property type="entry name" value="zf-met"/>
    <property type="match status" value="1"/>
</dbReference>
<keyword evidence="8" id="KW-1185">Reference proteome</keyword>
<organism evidence="7 8">
    <name type="scientific">Pieris brassicae</name>
    <name type="common">White butterfly</name>
    <name type="synonym">Large white butterfly</name>
    <dbReference type="NCBI Taxonomy" id="7116"/>
    <lineage>
        <taxon>Eukaryota</taxon>
        <taxon>Metazoa</taxon>
        <taxon>Ecdysozoa</taxon>
        <taxon>Arthropoda</taxon>
        <taxon>Hexapoda</taxon>
        <taxon>Insecta</taxon>
        <taxon>Pterygota</taxon>
        <taxon>Neoptera</taxon>
        <taxon>Endopterygota</taxon>
        <taxon>Lepidoptera</taxon>
        <taxon>Glossata</taxon>
        <taxon>Ditrysia</taxon>
        <taxon>Papilionoidea</taxon>
        <taxon>Pieridae</taxon>
        <taxon>Pierinae</taxon>
        <taxon>Pieris</taxon>
    </lineage>
</organism>
<evidence type="ECO:0000313" key="8">
    <source>
        <dbReference type="Proteomes" id="UP001152562"/>
    </source>
</evidence>
<dbReference type="SUPFAM" id="SSF57667">
    <property type="entry name" value="beta-beta-alpha zinc fingers"/>
    <property type="match status" value="6"/>
</dbReference>
<evidence type="ECO:0000256" key="4">
    <source>
        <dbReference type="ARBA" id="ARBA00022833"/>
    </source>
</evidence>
<evidence type="ECO:0000256" key="5">
    <source>
        <dbReference type="PROSITE-ProRule" id="PRU00042"/>
    </source>
</evidence>
<dbReference type="SMART" id="SM00355">
    <property type="entry name" value="ZnF_C2H2"/>
    <property type="match status" value="11"/>
</dbReference>
<feature type="domain" description="C2H2-type" evidence="6">
    <location>
        <begin position="434"/>
        <end position="464"/>
    </location>
</feature>
<evidence type="ECO:0000256" key="2">
    <source>
        <dbReference type="ARBA" id="ARBA00022737"/>
    </source>
</evidence>
<dbReference type="PANTHER" id="PTHR24409:SF295">
    <property type="entry name" value="AZ2-RELATED"/>
    <property type="match status" value="1"/>
</dbReference>
<dbReference type="InterPro" id="IPR013087">
    <property type="entry name" value="Znf_C2H2_type"/>
</dbReference>
<dbReference type="PANTHER" id="PTHR24409">
    <property type="entry name" value="ZINC FINGER PROTEIN 142"/>
    <property type="match status" value="1"/>
</dbReference>
<gene>
    <name evidence="7" type="ORF">PIBRA_LOCUS9402</name>
</gene>
<reference evidence="7" key="1">
    <citation type="submission" date="2022-05" db="EMBL/GenBank/DDBJ databases">
        <authorList>
            <person name="Okamura Y."/>
        </authorList>
    </citation>
    <scope>NUCLEOTIDE SEQUENCE</scope>
</reference>
<accession>A0A9P0TNC3</accession>
<dbReference type="AlphaFoldDB" id="A0A9P0TNC3"/>
<keyword evidence="1" id="KW-0479">Metal-binding</keyword>
<sequence>MKELDINIEGYNVNGICVGCLNYNRKMFYRNEVKEAFKIIGEIEVPDGLSIQVCWECLAAVQNLMKFRQRVLDSYDVLIKYSRDYPFLNSPHDLSQHASTKLGTHVNNQEVTYEEQVVEFTIKEEVVKEEDCDGINIDVKDESYDMRDFDTQSSEDDTFLVELKKEVTDKKRKREKKKKKEKIKSPVLKNRLKNLPQEIVELYTMDEQEMWSVRSQDVTSEEFAKVKHKCVDCVRIFATQKLMDYHIAGKHSPKDKTSIQCDVCKAYFINKENISVHRNQHFSAYKCRICGLVTTLKGVMSRHDCAKPSVGYVCSICNKDFSTKSKLVYHRSICNEERPQCDCCGKVFANKITLKSHLKSMSGTPTTKKPTKSMLIPCKGCDKVFYSAKSYRAHVVIHDGLNYPCPICGKLFLWKRNLARHTRNHRERESGTMHQCRDCGKTFSSRDCYNNHMKLSKKHVHESALSHACQYCNKRFAAKWCMVDHIDWEHLKRIKYRCQVCYKPFKTAKIMMAHMNNIHEGRNKMEPESEHLCEICGKSYKTVKRLKGHVWAMHTNRTDTKSFKCSFCPATFAWQTSIYKHMRMMHDNKRKQSRALPKKQDSYEVEIANRMQYFPQNINVGQIQPINIVQNI</sequence>
<dbReference type="Pfam" id="PF13912">
    <property type="entry name" value="zf-C2H2_6"/>
    <property type="match status" value="1"/>
</dbReference>
<feature type="domain" description="C2H2-type" evidence="6">
    <location>
        <begin position="403"/>
        <end position="430"/>
    </location>
</feature>
<keyword evidence="3 5" id="KW-0863">Zinc-finger</keyword>
<evidence type="ECO:0000259" key="6">
    <source>
        <dbReference type="PROSITE" id="PS50157"/>
    </source>
</evidence>
<dbReference type="InterPro" id="IPR036236">
    <property type="entry name" value="Znf_C2H2_sf"/>
</dbReference>
<dbReference type="GO" id="GO:0005634">
    <property type="term" value="C:nucleus"/>
    <property type="evidence" value="ECO:0007669"/>
    <property type="project" value="TreeGrafter"/>
</dbReference>
<feature type="domain" description="C2H2-type" evidence="6">
    <location>
        <begin position="496"/>
        <end position="524"/>
    </location>
</feature>
<evidence type="ECO:0000256" key="3">
    <source>
        <dbReference type="ARBA" id="ARBA00022771"/>
    </source>
</evidence>
<dbReference type="GO" id="GO:0008270">
    <property type="term" value="F:zinc ion binding"/>
    <property type="evidence" value="ECO:0007669"/>
    <property type="project" value="UniProtKB-KW"/>
</dbReference>
<comment type="caution">
    <text evidence="7">The sequence shown here is derived from an EMBL/GenBank/DDBJ whole genome shotgun (WGS) entry which is preliminary data.</text>
</comment>
<dbReference type="EMBL" id="CALOZG010000029">
    <property type="protein sequence ID" value="CAH4033073.1"/>
    <property type="molecule type" value="Genomic_DNA"/>
</dbReference>
<dbReference type="PROSITE" id="PS50157">
    <property type="entry name" value="ZINC_FINGER_C2H2_2"/>
    <property type="match status" value="8"/>
</dbReference>
<keyword evidence="4" id="KW-0862">Zinc</keyword>
<dbReference type="Pfam" id="PF00096">
    <property type="entry name" value="zf-C2H2"/>
    <property type="match status" value="3"/>
</dbReference>
<dbReference type="GO" id="GO:0000981">
    <property type="term" value="F:DNA-binding transcription factor activity, RNA polymerase II-specific"/>
    <property type="evidence" value="ECO:0007669"/>
    <property type="project" value="TreeGrafter"/>
</dbReference>
<name>A0A9P0TNC3_PIEBR</name>
<protein>
    <recommendedName>
        <fullName evidence="6">C2H2-type domain-containing protein</fullName>
    </recommendedName>
</protein>
<dbReference type="GO" id="GO:0000977">
    <property type="term" value="F:RNA polymerase II transcription regulatory region sequence-specific DNA binding"/>
    <property type="evidence" value="ECO:0007669"/>
    <property type="project" value="TreeGrafter"/>
</dbReference>
<dbReference type="Proteomes" id="UP001152562">
    <property type="component" value="Unassembled WGS sequence"/>
</dbReference>
<evidence type="ECO:0000313" key="7">
    <source>
        <dbReference type="EMBL" id="CAH4033073.1"/>
    </source>
</evidence>
<feature type="domain" description="C2H2-type" evidence="6">
    <location>
        <begin position="376"/>
        <end position="403"/>
    </location>
</feature>
<evidence type="ECO:0000256" key="1">
    <source>
        <dbReference type="ARBA" id="ARBA00022723"/>
    </source>
</evidence>